<dbReference type="Gene3D" id="3.40.1190.20">
    <property type="match status" value="1"/>
</dbReference>
<dbReference type="SUPFAM" id="SSF53613">
    <property type="entry name" value="Ribokinase-like"/>
    <property type="match status" value="1"/>
</dbReference>
<evidence type="ECO:0000313" key="3">
    <source>
        <dbReference type="RefSeq" id="XP_036354396.1"/>
    </source>
</evidence>
<dbReference type="AlphaFoldDB" id="A0A7E6EFR9"/>
<reference evidence="3" key="1">
    <citation type="submission" date="2025-08" db="UniProtKB">
        <authorList>
            <consortium name="RefSeq"/>
        </authorList>
    </citation>
    <scope>IDENTIFICATION</scope>
</reference>
<name>A0A7E6EFR9_9MOLL</name>
<dbReference type="Pfam" id="PF00294">
    <property type="entry name" value="PfkB"/>
    <property type="match status" value="1"/>
</dbReference>
<evidence type="ECO:0000259" key="1">
    <source>
        <dbReference type="Pfam" id="PF00294"/>
    </source>
</evidence>
<accession>A0A7E6EFR9</accession>
<dbReference type="PANTHER" id="PTHR42774:SF3">
    <property type="entry name" value="KETOHEXOKINASE"/>
    <property type="match status" value="1"/>
</dbReference>
<dbReference type="CDD" id="cd01939">
    <property type="entry name" value="Ketohexokinase"/>
    <property type="match status" value="1"/>
</dbReference>
<dbReference type="GO" id="GO:0004454">
    <property type="term" value="F:ketohexokinase activity"/>
    <property type="evidence" value="ECO:0007669"/>
    <property type="project" value="InterPro"/>
</dbReference>
<dbReference type="InterPro" id="IPR052562">
    <property type="entry name" value="Ketohexokinase-related"/>
</dbReference>
<keyword evidence="2" id="KW-1185">Reference proteome</keyword>
<dbReference type="PANTHER" id="PTHR42774">
    <property type="entry name" value="PHOSPHOTRANSFERASE SYSTEM TRANSPORT PROTEIN"/>
    <property type="match status" value="1"/>
</dbReference>
<dbReference type="RefSeq" id="XP_036354396.1">
    <property type="nucleotide sequence ID" value="XM_036498503.1"/>
</dbReference>
<dbReference type="Proteomes" id="UP000515154">
    <property type="component" value="Unplaced"/>
</dbReference>
<evidence type="ECO:0000313" key="2">
    <source>
        <dbReference type="Proteomes" id="UP000515154"/>
    </source>
</evidence>
<protein>
    <submittedName>
        <fullName evidence="3">Ketohexokinase isoform X1</fullName>
    </submittedName>
</protein>
<feature type="domain" description="Carbohydrate kinase PfkB" evidence="1">
    <location>
        <begin position="14"/>
        <end position="301"/>
    </location>
</feature>
<dbReference type="InterPro" id="IPR029056">
    <property type="entry name" value="Ribokinase-like"/>
</dbReference>
<dbReference type="InterPro" id="IPR011611">
    <property type="entry name" value="PfkB_dom"/>
</dbReference>
<sequence>MSSDDTRDSEEKPKVLFVGLVCIDIVNICPKYPDEDTDTLVIHQEWRRGGNASNNSTVLSLLGQPCAFFGSMASSYEKAFLIEDFAKYNIDISSCIFHDGHINIQTVVLINSLNASRTILSPPINLPSVTFEEFLRIDLHKNAFKWIHFEALSGTENIRQLKKILQYLSDTNRSKNLKERIITSVEVEKPEKEFEILLCEPNYVFLGKDYAKFRGYSSMEEAVTGLAISCPQSEALICTWGEQGATCRLSNGAIYHSPAEKLTNPEDSLGAGDTFTAGTIYSLLQGLSVEDAITFGCRLATRKCSMNGFDGLKNFT</sequence>
<gene>
    <name evidence="3" type="primary">LOC115227052</name>
</gene>
<proteinExistence type="predicted"/>
<organism evidence="2 3">
    <name type="scientific">Octopus sinensis</name>
    <name type="common">East Asian common octopus</name>
    <dbReference type="NCBI Taxonomy" id="2607531"/>
    <lineage>
        <taxon>Eukaryota</taxon>
        <taxon>Metazoa</taxon>
        <taxon>Spiralia</taxon>
        <taxon>Lophotrochozoa</taxon>
        <taxon>Mollusca</taxon>
        <taxon>Cephalopoda</taxon>
        <taxon>Coleoidea</taxon>
        <taxon>Octopodiformes</taxon>
        <taxon>Octopoda</taxon>
        <taxon>Incirrata</taxon>
        <taxon>Octopodidae</taxon>
        <taxon>Octopus</taxon>
    </lineage>
</organism>
<dbReference type="InterPro" id="IPR034093">
    <property type="entry name" value="KHK"/>
</dbReference>
<dbReference type="GO" id="GO:0006000">
    <property type="term" value="P:fructose metabolic process"/>
    <property type="evidence" value="ECO:0007669"/>
    <property type="project" value="InterPro"/>
</dbReference>